<proteinExistence type="predicted"/>
<dbReference type="VEuPathDB" id="VectorBase:AMEC014990"/>
<name>A0A182U6V5_9DIPT</name>
<protein>
    <submittedName>
        <fullName evidence="1">Uncharacterized protein</fullName>
    </submittedName>
</protein>
<evidence type="ECO:0000313" key="2">
    <source>
        <dbReference type="Proteomes" id="UP000075902"/>
    </source>
</evidence>
<dbReference type="AlphaFoldDB" id="A0A182U6V5"/>
<sequence>MVQLKPQQTSLASKLVVQHHQCGPSLSDCLELEAAGQPKGLAIKGTWRYVIPIHRILNFELASAFRCVPNIRQLCAAAAAAPYEHSSHGADFGLWLPKVART</sequence>
<keyword evidence="2" id="KW-1185">Reference proteome</keyword>
<reference evidence="2" key="1">
    <citation type="submission" date="2014-01" db="EMBL/GenBank/DDBJ databases">
        <title>The Genome Sequence of Anopheles melas CM1001059_A (V2).</title>
        <authorList>
            <consortium name="The Broad Institute Genomics Platform"/>
            <person name="Neafsey D.E."/>
            <person name="Besansky N."/>
            <person name="Howell P."/>
            <person name="Walton C."/>
            <person name="Young S.K."/>
            <person name="Zeng Q."/>
            <person name="Gargeya S."/>
            <person name="Fitzgerald M."/>
            <person name="Haas B."/>
            <person name="Abouelleil A."/>
            <person name="Allen A.W."/>
            <person name="Alvarado L."/>
            <person name="Arachchi H.M."/>
            <person name="Berlin A.M."/>
            <person name="Chapman S.B."/>
            <person name="Gainer-Dewar J."/>
            <person name="Goldberg J."/>
            <person name="Griggs A."/>
            <person name="Gujja S."/>
            <person name="Hansen M."/>
            <person name="Howarth C."/>
            <person name="Imamovic A."/>
            <person name="Ireland A."/>
            <person name="Larimer J."/>
            <person name="McCowan C."/>
            <person name="Murphy C."/>
            <person name="Pearson M."/>
            <person name="Poon T.W."/>
            <person name="Priest M."/>
            <person name="Roberts A."/>
            <person name="Saif S."/>
            <person name="Shea T."/>
            <person name="Sisk P."/>
            <person name="Sykes S."/>
            <person name="Wortman J."/>
            <person name="Nusbaum C."/>
            <person name="Birren B."/>
        </authorList>
    </citation>
    <scope>NUCLEOTIDE SEQUENCE [LARGE SCALE GENOMIC DNA]</scope>
    <source>
        <strain evidence="2">CM1001059</strain>
    </source>
</reference>
<dbReference type="EnsemblMetazoa" id="AMEC014990-RA">
    <property type="protein sequence ID" value="AMEC014990-PA"/>
    <property type="gene ID" value="AMEC014990"/>
</dbReference>
<organism evidence="1 2">
    <name type="scientific">Anopheles melas</name>
    <dbReference type="NCBI Taxonomy" id="34690"/>
    <lineage>
        <taxon>Eukaryota</taxon>
        <taxon>Metazoa</taxon>
        <taxon>Ecdysozoa</taxon>
        <taxon>Arthropoda</taxon>
        <taxon>Hexapoda</taxon>
        <taxon>Insecta</taxon>
        <taxon>Pterygota</taxon>
        <taxon>Neoptera</taxon>
        <taxon>Endopterygota</taxon>
        <taxon>Diptera</taxon>
        <taxon>Nematocera</taxon>
        <taxon>Culicoidea</taxon>
        <taxon>Culicidae</taxon>
        <taxon>Anophelinae</taxon>
        <taxon>Anopheles</taxon>
    </lineage>
</organism>
<reference evidence="1" key="2">
    <citation type="submission" date="2020-05" db="UniProtKB">
        <authorList>
            <consortium name="EnsemblMetazoa"/>
        </authorList>
    </citation>
    <scope>IDENTIFICATION</scope>
    <source>
        <strain evidence="1">CM1001059</strain>
    </source>
</reference>
<dbReference type="Proteomes" id="UP000075902">
    <property type="component" value="Unassembled WGS sequence"/>
</dbReference>
<accession>A0A182U6V5</accession>
<evidence type="ECO:0000313" key="1">
    <source>
        <dbReference type="EnsemblMetazoa" id="AMEC014990-PA"/>
    </source>
</evidence>